<evidence type="ECO:0000256" key="13">
    <source>
        <dbReference type="ARBA" id="ARBA00023136"/>
    </source>
</evidence>
<dbReference type="EC" id="2.7.13.3" evidence="14"/>
<evidence type="ECO:0000256" key="8">
    <source>
        <dbReference type="ARBA" id="ARBA00022741"/>
    </source>
</evidence>
<dbReference type="PANTHER" id="PTHR24421:SF10">
    <property type="entry name" value="NITRATE_NITRITE SENSOR PROTEIN NARQ"/>
    <property type="match status" value="1"/>
</dbReference>
<dbReference type="InterPro" id="IPR005467">
    <property type="entry name" value="His_kinase_dom"/>
</dbReference>
<name>A0ABQ6A195_9GAMM</name>
<keyword evidence="4 14" id="KW-0997">Cell inner membrane</keyword>
<keyword evidence="19" id="KW-1185">Reference proteome</keyword>
<evidence type="ECO:0000256" key="5">
    <source>
        <dbReference type="ARBA" id="ARBA00022553"/>
    </source>
</evidence>
<sequence>MRKKSLVTRIAVHMVIISFMALTSILVSYVVSDRMKGDAAALNIAGSLRMQTFRIVNSLQEIRLDNDVKAEANEKLIKATKGFVERLKNKELVDSIPRSNDHSLHLLYEAVVDKWQTNINPKLTEVGSSSAYELIELEALLDSQYHLIDNMVSSLEKSTDNKVKLQIFIQTTFMLLALVAILIAFLDIREKVVIPLAKLMAQVKEVRRGNFVVRKQAKNNDELSDLGEAVNDMSRDLSLNYRSLEKLVSQKTQELERSHQALQLLHDTGRLLYENSDNICHNAVPMLKKLEELIDIGSINLYLDDQQKSIKVMTTLSATRPVYCRNLDCSACIDKSSLTNVTIAGGHEHMYLPVATAGRRLGTLDVAYPLGRQLSQRAVRLLQTLADQLATAVYIQQQMQEGQQLSLLEERSIIARELHDSLAQSLSYLKIQISRLQKQQKKENASEKQQETLGEVRAGVSNAYRQLRELLTTFRLELDKPGLRSAIEKTIEEFSERLGFNIFVEFDLPSDLLSPNEEIHVLQVIREALSNVVKHAKATNVKVLVGRKGDEVEVAIEDNGRGFKEASSPDQHYGLVIMRDRALTLGGKINLYNRRGGGVGLYLSFIPASLQLQSASTPA</sequence>
<evidence type="ECO:0000256" key="15">
    <source>
        <dbReference type="SAM" id="Phobius"/>
    </source>
</evidence>
<dbReference type="SUPFAM" id="SSF55874">
    <property type="entry name" value="ATPase domain of HSP90 chaperone/DNA topoisomerase II/histidine kinase"/>
    <property type="match status" value="1"/>
</dbReference>
<feature type="transmembrane region" description="Helical" evidence="15">
    <location>
        <begin position="167"/>
        <end position="186"/>
    </location>
</feature>
<dbReference type="SMART" id="SM00304">
    <property type="entry name" value="HAMP"/>
    <property type="match status" value="1"/>
</dbReference>
<dbReference type="Pfam" id="PF00672">
    <property type="entry name" value="HAMP"/>
    <property type="match status" value="1"/>
</dbReference>
<keyword evidence="3 14" id="KW-1003">Cell membrane</keyword>
<dbReference type="Pfam" id="PF02518">
    <property type="entry name" value="HATPase_c"/>
    <property type="match status" value="1"/>
</dbReference>
<accession>A0ABQ6A195</accession>
<keyword evidence="7 15" id="KW-0812">Transmembrane</keyword>
<feature type="domain" description="HAMP" evidence="17">
    <location>
        <begin position="190"/>
        <end position="242"/>
    </location>
</feature>
<evidence type="ECO:0000256" key="11">
    <source>
        <dbReference type="ARBA" id="ARBA00022989"/>
    </source>
</evidence>
<comment type="caution">
    <text evidence="18">The sequence shown here is derived from an EMBL/GenBank/DDBJ whole genome shotgun (WGS) entry which is preliminary data.</text>
</comment>
<evidence type="ECO:0000313" key="18">
    <source>
        <dbReference type="EMBL" id="GLR64023.1"/>
    </source>
</evidence>
<dbReference type="SUPFAM" id="SSF55781">
    <property type="entry name" value="GAF domain-like"/>
    <property type="match status" value="1"/>
</dbReference>
<dbReference type="SUPFAM" id="SSF158472">
    <property type="entry name" value="HAMP domain-like"/>
    <property type="match status" value="1"/>
</dbReference>
<dbReference type="Proteomes" id="UP001156682">
    <property type="component" value="Unassembled WGS sequence"/>
</dbReference>
<dbReference type="InterPro" id="IPR042295">
    <property type="entry name" value="NarX-like_N_sf"/>
</dbReference>
<evidence type="ECO:0000256" key="12">
    <source>
        <dbReference type="ARBA" id="ARBA00023012"/>
    </source>
</evidence>
<evidence type="ECO:0000256" key="2">
    <source>
        <dbReference type="ARBA" id="ARBA00004429"/>
    </source>
</evidence>
<keyword evidence="12 14" id="KW-0902">Two-component regulatory system</keyword>
<keyword evidence="6 14" id="KW-0808">Transferase</keyword>
<evidence type="ECO:0000313" key="19">
    <source>
        <dbReference type="Proteomes" id="UP001156682"/>
    </source>
</evidence>
<keyword evidence="13 14" id="KW-0472">Membrane</keyword>
<comment type="subcellular location">
    <subcellularLocation>
        <location evidence="2">Cell inner membrane</location>
        <topology evidence="2">Multi-pass membrane protein</topology>
    </subcellularLocation>
</comment>
<evidence type="ECO:0000256" key="4">
    <source>
        <dbReference type="ARBA" id="ARBA00022519"/>
    </source>
</evidence>
<dbReference type="PROSITE" id="PS50109">
    <property type="entry name" value="HIS_KIN"/>
    <property type="match status" value="1"/>
</dbReference>
<dbReference type="GO" id="GO:0016301">
    <property type="term" value="F:kinase activity"/>
    <property type="evidence" value="ECO:0007669"/>
    <property type="project" value="UniProtKB-KW"/>
</dbReference>
<reference evidence="19" key="1">
    <citation type="journal article" date="2019" name="Int. J. Syst. Evol. Microbiol.">
        <title>The Global Catalogue of Microorganisms (GCM) 10K type strain sequencing project: providing services to taxonomists for standard genome sequencing and annotation.</title>
        <authorList>
            <consortium name="The Broad Institute Genomics Platform"/>
            <consortium name="The Broad Institute Genome Sequencing Center for Infectious Disease"/>
            <person name="Wu L."/>
            <person name="Ma J."/>
        </authorList>
    </citation>
    <scope>NUCLEOTIDE SEQUENCE [LARGE SCALE GENOMIC DNA]</scope>
    <source>
        <strain evidence="19">NBRC 100033</strain>
    </source>
</reference>
<dbReference type="Gene3D" id="1.10.287.130">
    <property type="match status" value="1"/>
</dbReference>
<evidence type="ECO:0000256" key="1">
    <source>
        <dbReference type="ARBA" id="ARBA00000085"/>
    </source>
</evidence>
<dbReference type="PROSITE" id="PS50885">
    <property type="entry name" value="HAMP"/>
    <property type="match status" value="1"/>
</dbReference>
<dbReference type="PANTHER" id="PTHR24421">
    <property type="entry name" value="NITRATE/NITRITE SENSOR PROTEIN NARX-RELATED"/>
    <property type="match status" value="1"/>
</dbReference>
<keyword evidence="5" id="KW-0597">Phosphoprotein</keyword>
<dbReference type="CDD" id="cd06225">
    <property type="entry name" value="HAMP"/>
    <property type="match status" value="1"/>
</dbReference>
<dbReference type="EMBL" id="BSOR01000026">
    <property type="protein sequence ID" value="GLR64023.1"/>
    <property type="molecule type" value="Genomic_DNA"/>
</dbReference>
<keyword evidence="8 14" id="KW-0547">Nucleotide-binding</keyword>
<dbReference type="InterPro" id="IPR003660">
    <property type="entry name" value="HAMP_dom"/>
</dbReference>
<dbReference type="CDD" id="cd16917">
    <property type="entry name" value="HATPase_UhpB-NarQ-NarX-like"/>
    <property type="match status" value="1"/>
</dbReference>
<dbReference type="SMART" id="SM00387">
    <property type="entry name" value="HATPase_c"/>
    <property type="match status" value="1"/>
</dbReference>
<evidence type="ECO:0000259" key="17">
    <source>
        <dbReference type="PROSITE" id="PS50885"/>
    </source>
</evidence>
<dbReference type="PIRSF" id="PIRSF003167">
    <property type="entry name" value="STHK_NarX/NarQ"/>
    <property type="match status" value="1"/>
</dbReference>
<dbReference type="RefSeq" id="WP_027850786.1">
    <property type="nucleotide sequence ID" value="NZ_BSOR01000026.1"/>
</dbReference>
<evidence type="ECO:0000256" key="7">
    <source>
        <dbReference type="ARBA" id="ARBA00022692"/>
    </source>
</evidence>
<proteinExistence type="predicted"/>
<dbReference type="InterPro" id="IPR029095">
    <property type="entry name" value="NarX-like_N"/>
</dbReference>
<gene>
    <name evidence="18" type="primary">narX</name>
    <name evidence="18" type="ORF">GCM10007878_14610</name>
</gene>
<dbReference type="Pfam" id="PF13675">
    <property type="entry name" value="PilJ"/>
    <property type="match status" value="1"/>
</dbReference>
<dbReference type="InterPro" id="IPR036890">
    <property type="entry name" value="HATPase_C_sf"/>
</dbReference>
<protein>
    <recommendedName>
        <fullName evidence="14">Sensor protein</fullName>
        <ecNumber evidence="14">2.7.13.3</ecNumber>
    </recommendedName>
</protein>
<comment type="catalytic activity">
    <reaction evidence="1 14">
        <text>ATP + protein L-histidine = ADP + protein N-phospho-L-histidine.</text>
        <dbReference type="EC" id="2.7.13.3"/>
    </reaction>
</comment>
<evidence type="ECO:0000256" key="6">
    <source>
        <dbReference type="ARBA" id="ARBA00022679"/>
    </source>
</evidence>
<dbReference type="InterPro" id="IPR011712">
    <property type="entry name" value="Sig_transdc_His_kin_sub3_dim/P"/>
</dbReference>
<evidence type="ECO:0000256" key="14">
    <source>
        <dbReference type="PIRNR" id="PIRNR003167"/>
    </source>
</evidence>
<evidence type="ECO:0000256" key="9">
    <source>
        <dbReference type="ARBA" id="ARBA00022777"/>
    </source>
</evidence>
<keyword evidence="11 15" id="KW-1133">Transmembrane helix</keyword>
<feature type="domain" description="Histidine kinase" evidence="16">
    <location>
        <begin position="413"/>
        <end position="609"/>
    </location>
</feature>
<dbReference type="Gene3D" id="1.20.5.1930">
    <property type="match status" value="1"/>
</dbReference>
<keyword evidence="10 14" id="KW-0067">ATP-binding</keyword>
<organism evidence="18 19">
    <name type="scientific">Marinospirillum insulare</name>
    <dbReference type="NCBI Taxonomy" id="217169"/>
    <lineage>
        <taxon>Bacteria</taxon>
        <taxon>Pseudomonadati</taxon>
        <taxon>Pseudomonadota</taxon>
        <taxon>Gammaproteobacteria</taxon>
        <taxon>Oceanospirillales</taxon>
        <taxon>Oceanospirillaceae</taxon>
        <taxon>Marinospirillum</taxon>
    </lineage>
</organism>
<dbReference type="Pfam" id="PF07730">
    <property type="entry name" value="HisKA_3"/>
    <property type="match status" value="1"/>
</dbReference>
<evidence type="ECO:0000256" key="10">
    <source>
        <dbReference type="ARBA" id="ARBA00022840"/>
    </source>
</evidence>
<dbReference type="InterPro" id="IPR016380">
    <property type="entry name" value="Sig_transdc_His_kin_NarX/NarQ"/>
</dbReference>
<dbReference type="Gene3D" id="3.30.450.40">
    <property type="match status" value="1"/>
</dbReference>
<dbReference type="CDD" id="cd19408">
    <property type="entry name" value="NarX_NarQ_sensor"/>
    <property type="match status" value="1"/>
</dbReference>
<evidence type="ECO:0000259" key="16">
    <source>
        <dbReference type="PROSITE" id="PS50109"/>
    </source>
</evidence>
<dbReference type="InterPro" id="IPR029016">
    <property type="entry name" value="GAF-like_dom_sf"/>
</dbReference>
<dbReference type="Gene3D" id="3.30.565.10">
    <property type="entry name" value="Histidine kinase-like ATPase, C-terminal domain"/>
    <property type="match status" value="1"/>
</dbReference>
<dbReference type="InterPro" id="IPR003594">
    <property type="entry name" value="HATPase_dom"/>
</dbReference>
<keyword evidence="9 14" id="KW-0418">Kinase</keyword>
<evidence type="ECO:0000256" key="3">
    <source>
        <dbReference type="ARBA" id="ARBA00022475"/>
    </source>
</evidence>
<dbReference type="InterPro" id="IPR050482">
    <property type="entry name" value="Sensor_HK_TwoCompSys"/>
</dbReference>
<dbReference type="Gene3D" id="1.20.120.960">
    <property type="entry name" value="Histidine kinase NarX, sensor domain"/>
    <property type="match status" value="1"/>
</dbReference>
<feature type="transmembrane region" description="Helical" evidence="15">
    <location>
        <begin position="6"/>
        <end position="31"/>
    </location>
</feature>